<dbReference type="Proteomes" id="UP001597314">
    <property type="component" value="Unassembled WGS sequence"/>
</dbReference>
<evidence type="ECO:0000256" key="7">
    <source>
        <dbReference type="ARBA" id="ARBA00023136"/>
    </source>
</evidence>
<feature type="transmembrane region" description="Helical" evidence="8">
    <location>
        <begin position="369"/>
        <end position="389"/>
    </location>
</feature>
<keyword evidence="11" id="KW-1185">Reference proteome</keyword>
<dbReference type="GO" id="GO:0016757">
    <property type="term" value="F:glycosyltransferase activity"/>
    <property type="evidence" value="ECO:0007669"/>
    <property type="project" value="UniProtKB-KW"/>
</dbReference>
<keyword evidence="7 8" id="KW-0472">Membrane</keyword>
<dbReference type="Pfam" id="PF13231">
    <property type="entry name" value="PMT_2"/>
    <property type="match status" value="1"/>
</dbReference>
<feature type="transmembrane region" description="Helical" evidence="8">
    <location>
        <begin position="313"/>
        <end position="330"/>
    </location>
</feature>
<protein>
    <submittedName>
        <fullName evidence="10">ArnT family glycosyltransferase</fullName>
        <ecNumber evidence="10">2.4.-.-</ecNumber>
    </submittedName>
</protein>
<sequence length="553" mass="59898">MHPPIPAEISDAPARRTGPRGLHPADVAAVLVLMMVCGVALATFRDFGMGWDDYAHAEYGGLLLRLYDSGFTDRRALSFVNLYAYGGGFDMLAALLAKVLPFELFETRRLVGAIIGIAGLAMTWRIARRLGGPIAGFAAVTLLATCPLWVGHMFINPKDVPFAVAMLAATLGFVRAFSEYPHPSVPTTALLGLGLGLSFGSRVMGALAAVPAAAAFLLIVVAEARRQGVRDAARRAGAFLLRLTPAVIVAYALMALIWPWSVVSPLNPVKALVYFSRFFEKPWRELFDGELLWVVDMPRRYVPELFALQTPELFWALAIAGVVAALAAAAHGDRPLNRRASLVFLAVSVVFPIAFAVITRPAMYNGIRHFVFVLPPAAVLGGLVGALLASRAAATEGRRTAIAAVVLAVMLVHPIVTMIRIHPYQYTYFNALAGGLQGADGRYMRDYWGLSMKQAAQALRTELAKRGELPTGKTKRHVAICGPQRPVRVELGKAYPTDWQPQGGEFAISLNEFYCAKLDAPVIAEVVRDGVVFARVYDIRGRTLDTLLTPLPP</sequence>
<evidence type="ECO:0000313" key="11">
    <source>
        <dbReference type="Proteomes" id="UP001597314"/>
    </source>
</evidence>
<keyword evidence="2" id="KW-1003">Cell membrane</keyword>
<feature type="transmembrane region" description="Helical" evidence="8">
    <location>
        <begin position="401"/>
        <end position="421"/>
    </location>
</feature>
<proteinExistence type="predicted"/>
<accession>A0ABW5AJF0</accession>
<name>A0ABW5AJF0_9BRAD</name>
<evidence type="ECO:0000256" key="5">
    <source>
        <dbReference type="ARBA" id="ARBA00022692"/>
    </source>
</evidence>
<feature type="transmembrane region" description="Helical" evidence="8">
    <location>
        <begin position="162"/>
        <end position="178"/>
    </location>
</feature>
<evidence type="ECO:0000256" key="3">
    <source>
        <dbReference type="ARBA" id="ARBA00022676"/>
    </source>
</evidence>
<feature type="transmembrane region" description="Helical" evidence="8">
    <location>
        <begin position="133"/>
        <end position="150"/>
    </location>
</feature>
<feature type="transmembrane region" description="Helical" evidence="8">
    <location>
        <begin position="25"/>
        <end position="44"/>
    </location>
</feature>
<reference evidence="11" key="1">
    <citation type="journal article" date="2019" name="Int. J. Syst. Evol. Microbiol.">
        <title>The Global Catalogue of Microorganisms (GCM) 10K type strain sequencing project: providing services to taxonomists for standard genome sequencing and annotation.</title>
        <authorList>
            <consortium name="The Broad Institute Genomics Platform"/>
            <consortium name="The Broad Institute Genome Sequencing Center for Infectious Disease"/>
            <person name="Wu L."/>
            <person name="Ma J."/>
        </authorList>
    </citation>
    <scope>NUCLEOTIDE SEQUENCE [LARGE SCALE GENOMIC DNA]</scope>
    <source>
        <strain evidence="11">CGMCC 1.6774</strain>
    </source>
</reference>
<gene>
    <name evidence="10" type="ORF">ACFSOX_07835</name>
</gene>
<dbReference type="PANTHER" id="PTHR33908:SF11">
    <property type="entry name" value="MEMBRANE PROTEIN"/>
    <property type="match status" value="1"/>
</dbReference>
<comment type="subcellular location">
    <subcellularLocation>
        <location evidence="1">Cell membrane</location>
        <topology evidence="1">Multi-pass membrane protein</topology>
    </subcellularLocation>
</comment>
<evidence type="ECO:0000256" key="1">
    <source>
        <dbReference type="ARBA" id="ARBA00004651"/>
    </source>
</evidence>
<evidence type="ECO:0000256" key="2">
    <source>
        <dbReference type="ARBA" id="ARBA00022475"/>
    </source>
</evidence>
<evidence type="ECO:0000313" key="10">
    <source>
        <dbReference type="EMBL" id="MFD2182059.1"/>
    </source>
</evidence>
<dbReference type="EC" id="2.4.-.-" evidence="10"/>
<organism evidence="10 11">
    <name type="scientific">Rhodoplanes azumiensis</name>
    <dbReference type="NCBI Taxonomy" id="1897628"/>
    <lineage>
        <taxon>Bacteria</taxon>
        <taxon>Pseudomonadati</taxon>
        <taxon>Pseudomonadota</taxon>
        <taxon>Alphaproteobacteria</taxon>
        <taxon>Hyphomicrobiales</taxon>
        <taxon>Nitrobacteraceae</taxon>
        <taxon>Rhodoplanes</taxon>
    </lineage>
</organism>
<keyword evidence="4 10" id="KW-0808">Transferase</keyword>
<keyword evidence="5 8" id="KW-0812">Transmembrane</keyword>
<feature type="domain" description="Glycosyltransferase RgtA/B/C/D-like" evidence="9">
    <location>
        <begin position="93"/>
        <end position="223"/>
    </location>
</feature>
<feature type="transmembrane region" description="Helical" evidence="8">
    <location>
        <begin position="76"/>
        <end position="97"/>
    </location>
</feature>
<dbReference type="EMBL" id="JBHUIW010000006">
    <property type="protein sequence ID" value="MFD2182059.1"/>
    <property type="molecule type" value="Genomic_DNA"/>
</dbReference>
<comment type="caution">
    <text evidence="10">The sequence shown here is derived from an EMBL/GenBank/DDBJ whole genome shotgun (WGS) entry which is preliminary data.</text>
</comment>
<evidence type="ECO:0000256" key="8">
    <source>
        <dbReference type="SAM" id="Phobius"/>
    </source>
</evidence>
<feature type="transmembrane region" description="Helical" evidence="8">
    <location>
        <begin position="190"/>
        <end position="219"/>
    </location>
</feature>
<evidence type="ECO:0000256" key="6">
    <source>
        <dbReference type="ARBA" id="ARBA00022989"/>
    </source>
</evidence>
<dbReference type="RefSeq" id="WP_378477240.1">
    <property type="nucleotide sequence ID" value="NZ_JBHUIW010000006.1"/>
</dbReference>
<dbReference type="InterPro" id="IPR050297">
    <property type="entry name" value="LipidA_mod_glycosyltrf_83"/>
</dbReference>
<feature type="transmembrane region" description="Helical" evidence="8">
    <location>
        <begin position="239"/>
        <end position="260"/>
    </location>
</feature>
<feature type="transmembrane region" description="Helical" evidence="8">
    <location>
        <begin position="342"/>
        <end position="363"/>
    </location>
</feature>
<dbReference type="PANTHER" id="PTHR33908">
    <property type="entry name" value="MANNOSYLTRANSFERASE YKCB-RELATED"/>
    <property type="match status" value="1"/>
</dbReference>
<keyword evidence="3 10" id="KW-0328">Glycosyltransferase</keyword>
<dbReference type="InterPro" id="IPR038731">
    <property type="entry name" value="RgtA/B/C-like"/>
</dbReference>
<keyword evidence="6 8" id="KW-1133">Transmembrane helix</keyword>
<evidence type="ECO:0000256" key="4">
    <source>
        <dbReference type="ARBA" id="ARBA00022679"/>
    </source>
</evidence>
<evidence type="ECO:0000259" key="9">
    <source>
        <dbReference type="Pfam" id="PF13231"/>
    </source>
</evidence>
<feature type="transmembrane region" description="Helical" evidence="8">
    <location>
        <begin position="109"/>
        <end position="127"/>
    </location>
</feature>